<dbReference type="GeneID" id="92511084"/>
<keyword evidence="3" id="KW-1185">Reference proteome</keyword>
<dbReference type="Proteomes" id="UP000673552">
    <property type="component" value="Unassembled WGS sequence"/>
</dbReference>
<dbReference type="OrthoDB" id="272706at2759"/>
<feature type="region of interest" description="Disordered" evidence="1">
    <location>
        <begin position="35"/>
        <end position="70"/>
    </location>
</feature>
<accession>A0A836G5K6</accession>
<reference evidence="3" key="1">
    <citation type="journal article" date="2021" name="Microbiol. Resour. Announc.">
        <title>LGAAP: Leishmaniinae Genome Assembly and Annotation Pipeline.</title>
        <authorList>
            <person name="Almutairi H."/>
            <person name="Urbaniak M.D."/>
            <person name="Bates M.D."/>
            <person name="Jariyapan N."/>
            <person name="Kwakye-Nuako G."/>
            <person name="Thomaz-Soccol V."/>
            <person name="Al-Salem W.S."/>
            <person name="Dillon R.J."/>
            <person name="Bates P.A."/>
            <person name="Gatherer D."/>
        </authorList>
    </citation>
    <scope>NUCLEOTIDE SEQUENCE [LARGE SCALE GENOMIC DNA]</scope>
</reference>
<evidence type="ECO:0000313" key="2">
    <source>
        <dbReference type="EMBL" id="KAG5466769.1"/>
    </source>
</evidence>
<evidence type="ECO:0000313" key="3">
    <source>
        <dbReference type="Proteomes" id="UP000673552"/>
    </source>
</evidence>
<gene>
    <name evidence="2" type="ORF">LSCM1_00946</name>
</gene>
<reference evidence="3" key="2">
    <citation type="journal article" date="2021" name="Sci. Data">
        <title>Chromosome-scale genome sequencing, assembly and annotation of six genomes from subfamily Leishmaniinae.</title>
        <authorList>
            <person name="Almutairi H."/>
            <person name="Urbaniak M.D."/>
            <person name="Bates M.D."/>
            <person name="Jariyapan N."/>
            <person name="Kwakye-Nuako G."/>
            <person name="Thomaz Soccol V."/>
            <person name="Al-Salem W.S."/>
            <person name="Dillon R.J."/>
            <person name="Bates P.A."/>
            <person name="Gatherer D."/>
        </authorList>
    </citation>
    <scope>NUCLEOTIDE SEQUENCE [LARGE SCALE GENOMIC DNA]</scope>
</reference>
<dbReference type="AlphaFoldDB" id="A0A836G5K6"/>
<comment type="caution">
    <text evidence="2">The sequence shown here is derived from an EMBL/GenBank/DDBJ whole genome shotgun (WGS) entry which is preliminary data.</text>
</comment>
<proteinExistence type="predicted"/>
<organism evidence="2 3">
    <name type="scientific">Leishmania martiniquensis</name>
    <dbReference type="NCBI Taxonomy" id="1580590"/>
    <lineage>
        <taxon>Eukaryota</taxon>
        <taxon>Discoba</taxon>
        <taxon>Euglenozoa</taxon>
        <taxon>Kinetoplastea</taxon>
        <taxon>Metakinetoplastina</taxon>
        <taxon>Trypanosomatida</taxon>
        <taxon>Trypanosomatidae</taxon>
        <taxon>Leishmaniinae</taxon>
        <taxon>Leishmania</taxon>
    </lineage>
</organism>
<dbReference type="EMBL" id="JAFEUZ010000035">
    <property type="protein sequence ID" value="KAG5466769.1"/>
    <property type="molecule type" value="Genomic_DNA"/>
</dbReference>
<name>A0A836G5K6_9TRYP</name>
<evidence type="ECO:0000256" key="1">
    <source>
        <dbReference type="SAM" id="MobiDB-lite"/>
    </source>
</evidence>
<protein>
    <submittedName>
        <fullName evidence="2">Uncharacterized protein</fullName>
    </submittedName>
</protein>
<dbReference type="RefSeq" id="XP_067174677.1">
    <property type="nucleotide sequence ID" value="XM_067318572.1"/>
</dbReference>
<sequence length="317" mass="35022">MLDPQAADLVDAVARLCVLRTEDYTLLQTVYARARGHHRQQQDRMPHVPHSSPEPAGDARGARESEGTASGAGNKAYIRYLTEEVRAREQRRSSEECEWLEAVQQWATCFQGRGEAGAQGQAFHAALRESASSGVPAIWLFWEHGGESVFQRVYAAVVQKAYELNRLDLTNTPFAHISGSKCLYDHRATAAVASVPVPPSHIKYVHALLFPPSQAAESSDSPSRILAEMHPIEAHDPCAVSEGRRSRLQASRHVWLVLFLLWCHMVAASMATSTSAAAAAERPRYESALLSPARDFLVSQSRQLQSLLEKLRKMACV</sequence>
<dbReference type="KEGG" id="lmat:92511084"/>